<dbReference type="Proteomes" id="UP000613177">
    <property type="component" value="Unassembled WGS sequence"/>
</dbReference>
<dbReference type="InterPro" id="IPR002347">
    <property type="entry name" value="SDR_fam"/>
</dbReference>
<dbReference type="AlphaFoldDB" id="A0A8H7VSI5"/>
<dbReference type="EMBL" id="JAEPRE010000091">
    <property type="protein sequence ID" value="KAG2233046.1"/>
    <property type="molecule type" value="Genomic_DNA"/>
</dbReference>
<dbReference type="PANTHER" id="PTHR44229:SF4">
    <property type="entry name" value="15-HYDROXYPROSTAGLANDIN DEHYDROGENASE [NAD(+)]"/>
    <property type="match status" value="1"/>
</dbReference>
<comment type="caution">
    <text evidence="3">The sequence shown here is derived from an EMBL/GenBank/DDBJ whole genome shotgun (WGS) entry which is preliminary data.</text>
</comment>
<dbReference type="PRINTS" id="PR00081">
    <property type="entry name" value="GDHRDH"/>
</dbReference>
<sequence>MFHCSILCLVRLRYNVFDSFLYIQIVTLSNSGVKDFEGKVAVITGESRGIAARVVIGDILESLGTEVASAYNERADTKVAAFIRIDVSKYSDNEALFQFSETEFGDNNKTQYSDDLEEGIFSVNSIGVIEGSKVALMHMANRDGGSIVCIASIAGLYSILDTSAYNASKHVVVGYVRSCSILPVVCNIRINAVCPSWVVDIIIATDLLDSFTTSTTADPFVEAINSFHFATISDVVKGVFTFSYEESRNAETLIILSDGPKLNVPVPLPASFLDQECVNVQKRYFENIIPHAKELFTETLECYNAEQ</sequence>
<evidence type="ECO:0000256" key="1">
    <source>
        <dbReference type="ARBA" id="ARBA00006484"/>
    </source>
</evidence>
<evidence type="ECO:0000256" key="2">
    <source>
        <dbReference type="ARBA" id="ARBA00023002"/>
    </source>
</evidence>
<dbReference type="Gene3D" id="3.40.50.720">
    <property type="entry name" value="NAD(P)-binding Rossmann-like Domain"/>
    <property type="match status" value="1"/>
</dbReference>
<proteinExistence type="inferred from homology"/>
<dbReference type="PANTHER" id="PTHR44229">
    <property type="entry name" value="15-HYDROXYPROSTAGLANDIN DEHYDROGENASE [NAD(+)]"/>
    <property type="match status" value="1"/>
</dbReference>
<protein>
    <submittedName>
        <fullName evidence="3">Uncharacterized protein</fullName>
    </submittedName>
</protein>
<dbReference type="GO" id="GO:0016616">
    <property type="term" value="F:oxidoreductase activity, acting on the CH-OH group of donors, NAD or NADP as acceptor"/>
    <property type="evidence" value="ECO:0007669"/>
    <property type="project" value="TreeGrafter"/>
</dbReference>
<dbReference type="GO" id="GO:0005737">
    <property type="term" value="C:cytoplasm"/>
    <property type="evidence" value="ECO:0007669"/>
    <property type="project" value="TreeGrafter"/>
</dbReference>
<dbReference type="InterPro" id="IPR036291">
    <property type="entry name" value="NAD(P)-bd_dom_sf"/>
</dbReference>
<reference evidence="3" key="1">
    <citation type="submission" date="2021-01" db="EMBL/GenBank/DDBJ databases">
        <title>Metabolic potential, ecology and presence of endohyphal bacteria is reflected in genomic diversity of Mucoromycotina.</title>
        <authorList>
            <person name="Muszewska A."/>
            <person name="Okrasinska A."/>
            <person name="Steczkiewicz K."/>
            <person name="Drgas O."/>
            <person name="Orlowska M."/>
            <person name="Perlinska-Lenart U."/>
            <person name="Aleksandrzak-Piekarczyk T."/>
            <person name="Szatraj K."/>
            <person name="Zielenkiewicz U."/>
            <person name="Pilsyk S."/>
            <person name="Malc E."/>
            <person name="Mieczkowski P."/>
            <person name="Kruszewska J.S."/>
            <person name="Biernat P."/>
            <person name="Pawlowska J."/>
        </authorList>
    </citation>
    <scope>NUCLEOTIDE SEQUENCE</scope>
    <source>
        <strain evidence="3">WA0000018081</strain>
    </source>
</reference>
<name>A0A8H7VSI5_9FUNG</name>
<dbReference type="Pfam" id="PF00106">
    <property type="entry name" value="adh_short"/>
    <property type="match status" value="1"/>
</dbReference>
<comment type="similarity">
    <text evidence="1">Belongs to the short-chain dehydrogenases/reductases (SDR) family.</text>
</comment>
<dbReference type="SUPFAM" id="SSF51735">
    <property type="entry name" value="NAD(P)-binding Rossmann-fold domains"/>
    <property type="match status" value="1"/>
</dbReference>
<keyword evidence="2" id="KW-0560">Oxidoreductase</keyword>
<gene>
    <name evidence="3" type="ORF">INT48_009846</name>
</gene>
<evidence type="ECO:0000313" key="4">
    <source>
        <dbReference type="Proteomes" id="UP000613177"/>
    </source>
</evidence>
<accession>A0A8H7VSI5</accession>
<keyword evidence="4" id="KW-1185">Reference proteome</keyword>
<evidence type="ECO:0000313" key="3">
    <source>
        <dbReference type="EMBL" id="KAG2233046.1"/>
    </source>
</evidence>
<organism evidence="3 4">
    <name type="scientific">Thamnidium elegans</name>
    <dbReference type="NCBI Taxonomy" id="101142"/>
    <lineage>
        <taxon>Eukaryota</taxon>
        <taxon>Fungi</taxon>
        <taxon>Fungi incertae sedis</taxon>
        <taxon>Mucoromycota</taxon>
        <taxon>Mucoromycotina</taxon>
        <taxon>Mucoromycetes</taxon>
        <taxon>Mucorales</taxon>
        <taxon>Mucorineae</taxon>
        <taxon>Mucoraceae</taxon>
        <taxon>Thamnidium</taxon>
    </lineage>
</organism>